<dbReference type="Proteomes" id="UP000192569">
    <property type="component" value="Chromosome I"/>
</dbReference>
<dbReference type="SUPFAM" id="SSF56281">
    <property type="entry name" value="Metallo-hydrolase/oxidoreductase"/>
    <property type="match status" value="1"/>
</dbReference>
<organism evidence="2 3">
    <name type="scientific">Thermanaeromonas toyohensis ToBE</name>
    <dbReference type="NCBI Taxonomy" id="698762"/>
    <lineage>
        <taxon>Bacteria</taxon>
        <taxon>Bacillati</taxon>
        <taxon>Bacillota</taxon>
        <taxon>Clostridia</taxon>
        <taxon>Neomoorellales</taxon>
        <taxon>Neomoorellaceae</taxon>
        <taxon>Thermanaeromonas</taxon>
    </lineage>
</organism>
<dbReference type="AlphaFoldDB" id="A0A1W1VXE0"/>
<keyword evidence="3" id="KW-1185">Reference proteome</keyword>
<accession>A0A1W1VXE0</accession>
<reference evidence="2 3" key="1">
    <citation type="submission" date="2017-04" db="EMBL/GenBank/DDBJ databases">
        <authorList>
            <person name="Afonso C.L."/>
            <person name="Miller P.J."/>
            <person name="Scott M.A."/>
            <person name="Spackman E."/>
            <person name="Goraichik I."/>
            <person name="Dimitrov K.M."/>
            <person name="Suarez D.L."/>
            <person name="Swayne D.E."/>
        </authorList>
    </citation>
    <scope>NUCLEOTIDE SEQUENCE [LARGE SCALE GENOMIC DNA]</scope>
    <source>
        <strain evidence="2 3">ToBE</strain>
    </source>
</reference>
<dbReference type="PANTHER" id="PTHR47619:SF1">
    <property type="entry name" value="EXODEOXYRIBONUCLEASE WALJ"/>
    <property type="match status" value="1"/>
</dbReference>
<gene>
    <name evidence="2" type="ORF">SAMN00808754_2069</name>
</gene>
<evidence type="ECO:0000259" key="1">
    <source>
        <dbReference type="Pfam" id="PF12706"/>
    </source>
</evidence>
<proteinExistence type="predicted"/>
<dbReference type="STRING" id="698762.SAMN00808754_2069"/>
<protein>
    <submittedName>
        <fullName evidence="2">Phosphoribosyl 1,2-cyclic phosphodiesterase</fullName>
    </submittedName>
</protein>
<dbReference type="EMBL" id="LT838272">
    <property type="protein sequence ID" value="SMB97998.1"/>
    <property type="molecule type" value="Genomic_DNA"/>
</dbReference>
<evidence type="ECO:0000313" key="2">
    <source>
        <dbReference type="EMBL" id="SMB97998.1"/>
    </source>
</evidence>
<feature type="domain" description="Metallo-beta-lactamase" evidence="1">
    <location>
        <begin position="49"/>
        <end position="184"/>
    </location>
</feature>
<sequence>MIRGSNMEVQIFGSGSKGNCYRLIAGGSPLLLEAGIPAREIQRLCGFRLNELVGCLVSHEHQDHSRAVKDLLKMGVDCYMSEGTARALGVSGHRVHIIRALEQLTIGEWTVKPFDAVHDAAEPLNFLLAHKSRVKAVYISDTAYCKYRFRGLTHVLIEVNYSLDILNEQISAGTVSVEQKKRLLKTHMSLETAKNFLLANDLSKVESIYLLHMSDNNADAERFKREIQALTGKMVFIA</sequence>
<evidence type="ECO:0000313" key="3">
    <source>
        <dbReference type="Proteomes" id="UP000192569"/>
    </source>
</evidence>
<dbReference type="Pfam" id="PF12706">
    <property type="entry name" value="Lactamase_B_2"/>
    <property type="match status" value="1"/>
</dbReference>
<dbReference type="InterPro" id="IPR036866">
    <property type="entry name" value="RibonucZ/Hydroxyglut_hydro"/>
</dbReference>
<dbReference type="InterPro" id="IPR052533">
    <property type="entry name" value="WalJ/YycJ-like"/>
</dbReference>
<dbReference type="Gene3D" id="3.60.15.10">
    <property type="entry name" value="Ribonuclease Z/Hydroxyacylglutathione hydrolase-like"/>
    <property type="match status" value="1"/>
</dbReference>
<name>A0A1W1VXE0_9FIRM</name>
<dbReference type="PANTHER" id="PTHR47619">
    <property type="entry name" value="METALLO-HYDROLASE YYCJ-RELATED"/>
    <property type="match status" value="1"/>
</dbReference>
<dbReference type="InterPro" id="IPR001279">
    <property type="entry name" value="Metallo-B-lactamas"/>
</dbReference>